<feature type="region of interest" description="Disordered" evidence="1">
    <location>
        <begin position="441"/>
        <end position="472"/>
    </location>
</feature>
<gene>
    <name evidence="2" type="ORF">M409DRAFT_61689</name>
</gene>
<dbReference type="RefSeq" id="XP_033659286.1">
    <property type="nucleotide sequence ID" value="XM_033814840.1"/>
</dbReference>
<sequence>MAKIKFVRPHKQKDANPHNEAARGSTRSYLAMELGGSHAAIGWRSDTEHWRPLRWTKSTGASSLGGVEVIPTTTAVRVIDQSQAPGLGRLEFRHGHDAMNARMQSSTWTVFTHLKLALIDAKPPTEGLQKALDLEDKDARALGCTIKDIALAFFEDVLKHAVAGLKGHVTMYVNIVESWPREVAQRLIRCFERMLPHARFEVVDEAFAGIVGCMSERRHLSAASRYVVVDGGHSTMTIGCGVDVGKSSYKVTKHDTFDAGAGRITADFEDELRVQGVDDPYHAVQHAEEYFKADADAELDPPNLPLAKWTAALARGRESNAALDTDRIALMNKTITEEQTESGQQEVMIIVIVTGRALRSKTFRRDVEKFVKRAGVTIHYADDTECTAVMKGLRTIADDPSILDVDVAPLSVWLRSEPDDSHGGAESNAVRVIRVVKKGQSLSGKDTTRRKARRTTRKAKATRLATDSSKSITPRRDARYPVEFDLKFLGAGDDPDPRLEIDLSVYGTRADLSEEETRQGTDDDLFDYTTSDMVVPFGDLRRTLPLHKDSYVYVFVRMKMFATKFEVVYAEDGHQLPKLGTTPFSEVVRNDTLSADWRARHGVNLKLMQVGQITRPETLVAAHARETVTDSPSRRWMAPGA</sequence>
<organism evidence="2 3">
    <name type="scientific">Zasmidium cellare ATCC 36951</name>
    <dbReference type="NCBI Taxonomy" id="1080233"/>
    <lineage>
        <taxon>Eukaryota</taxon>
        <taxon>Fungi</taxon>
        <taxon>Dikarya</taxon>
        <taxon>Ascomycota</taxon>
        <taxon>Pezizomycotina</taxon>
        <taxon>Dothideomycetes</taxon>
        <taxon>Dothideomycetidae</taxon>
        <taxon>Mycosphaerellales</taxon>
        <taxon>Mycosphaerellaceae</taxon>
        <taxon>Zasmidium</taxon>
    </lineage>
</organism>
<keyword evidence="3" id="KW-1185">Reference proteome</keyword>
<protein>
    <recommendedName>
        <fullName evidence="4">Actin-like ATPase domain-containing protein</fullName>
    </recommendedName>
</protein>
<feature type="region of interest" description="Disordered" evidence="1">
    <location>
        <begin position="1"/>
        <end position="24"/>
    </location>
</feature>
<accession>A0A6A6BUB8</accession>
<evidence type="ECO:0000313" key="3">
    <source>
        <dbReference type="Proteomes" id="UP000799537"/>
    </source>
</evidence>
<evidence type="ECO:0000313" key="2">
    <source>
        <dbReference type="EMBL" id="KAF2158397.1"/>
    </source>
</evidence>
<feature type="compositionally biased region" description="Basic and acidic residues" evidence="1">
    <location>
        <begin position="12"/>
        <end position="21"/>
    </location>
</feature>
<feature type="compositionally biased region" description="Basic residues" evidence="1">
    <location>
        <begin position="448"/>
        <end position="461"/>
    </location>
</feature>
<reference evidence="2" key="1">
    <citation type="journal article" date="2020" name="Stud. Mycol.">
        <title>101 Dothideomycetes genomes: a test case for predicting lifestyles and emergence of pathogens.</title>
        <authorList>
            <person name="Haridas S."/>
            <person name="Albert R."/>
            <person name="Binder M."/>
            <person name="Bloem J."/>
            <person name="Labutti K."/>
            <person name="Salamov A."/>
            <person name="Andreopoulos B."/>
            <person name="Baker S."/>
            <person name="Barry K."/>
            <person name="Bills G."/>
            <person name="Bluhm B."/>
            <person name="Cannon C."/>
            <person name="Castanera R."/>
            <person name="Culley D."/>
            <person name="Daum C."/>
            <person name="Ezra D."/>
            <person name="Gonzalez J."/>
            <person name="Henrissat B."/>
            <person name="Kuo A."/>
            <person name="Liang C."/>
            <person name="Lipzen A."/>
            <person name="Lutzoni F."/>
            <person name="Magnuson J."/>
            <person name="Mondo S."/>
            <person name="Nolan M."/>
            <person name="Ohm R."/>
            <person name="Pangilinan J."/>
            <person name="Park H.-J."/>
            <person name="Ramirez L."/>
            <person name="Alfaro M."/>
            <person name="Sun H."/>
            <person name="Tritt A."/>
            <person name="Yoshinaga Y."/>
            <person name="Zwiers L.-H."/>
            <person name="Turgeon B."/>
            <person name="Goodwin S."/>
            <person name="Spatafora J."/>
            <person name="Crous P."/>
            <person name="Grigoriev I."/>
        </authorList>
    </citation>
    <scope>NUCLEOTIDE SEQUENCE</scope>
    <source>
        <strain evidence="2">ATCC 36951</strain>
    </source>
</reference>
<evidence type="ECO:0000256" key="1">
    <source>
        <dbReference type="SAM" id="MobiDB-lite"/>
    </source>
</evidence>
<feature type="compositionally biased region" description="Basic residues" evidence="1">
    <location>
        <begin position="1"/>
        <end position="11"/>
    </location>
</feature>
<proteinExistence type="predicted"/>
<name>A0A6A6BUB8_ZASCE</name>
<dbReference type="Proteomes" id="UP000799537">
    <property type="component" value="Unassembled WGS sequence"/>
</dbReference>
<dbReference type="EMBL" id="ML993673">
    <property type="protein sequence ID" value="KAF2158397.1"/>
    <property type="molecule type" value="Genomic_DNA"/>
</dbReference>
<dbReference type="GeneID" id="54568112"/>
<dbReference type="AlphaFoldDB" id="A0A6A6BUB8"/>
<evidence type="ECO:0008006" key="4">
    <source>
        <dbReference type="Google" id="ProtNLM"/>
    </source>
</evidence>